<keyword evidence="3" id="KW-1185">Reference proteome</keyword>
<accession>A0A7X4HJ58</accession>
<feature type="domain" description="Peptidase M61 N-terminal" evidence="1">
    <location>
        <begin position="5"/>
        <end position="155"/>
    </location>
</feature>
<dbReference type="RefSeq" id="WP_161075406.1">
    <property type="nucleotide sequence ID" value="NZ_CP086370.1"/>
</dbReference>
<proteinExistence type="predicted"/>
<reference evidence="2 3" key="1">
    <citation type="submission" date="2019-12" db="EMBL/GenBank/DDBJ databases">
        <title>Novel species isolated from a subtropical stream in China.</title>
        <authorList>
            <person name="Lu H."/>
        </authorList>
    </citation>
    <scope>NUCLEOTIDE SEQUENCE [LARGE SCALE GENOMIC DNA]</scope>
    <source>
        <strain evidence="2 3">FT127W</strain>
    </source>
</reference>
<dbReference type="EMBL" id="WWCU01000056">
    <property type="protein sequence ID" value="MYN11135.1"/>
    <property type="molecule type" value="Genomic_DNA"/>
</dbReference>
<evidence type="ECO:0000313" key="2">
    <source>
        <dbReference type="EMBL" id="MYN11135.1"/>
    </source>
</evidence>
<protein>
    <recommendedName>
        <fullName evidence="1">Peptidase M61 N-terminal domain-containing protein</fullName>
    </recommendedName>
</protein>
<dbReference type="Gene3D" id="2.60.40.3650">
    <property type="match status" value="1"/>
</dbReference>
<comment type="caution">
    <text evidence="2">The sequence shown here is derived from an EMBL/GenBank/DDBJ whole genome shotgun (WGS) entry which is preliminary data.</text>
</comment>
<gene>
    <name evidence="2" type="ORF">GTP77_27835</name>
</gene>
<dbReference type="Pfam" id="PF17899">
    <property type="entry name" value="Peptidase_M61_N"/>
    <property type="match status" value="1"/>
</dbReference>
<dbReference type="AlphaFoldDB" id="A0A7X4HJ58"/>
<dbReference type="InterPro" id="IPR040756">
    <property type="entry name" value="Peptidase_M61_N"/>
</dbReference>
<organism evidence="2 3">
    <name type="scientific">Pseudoduganella aquatica</name>
    <dbReference type="NCBI Taxonomy" id="2660641"/>
    <lineage>
        <taxon>Bacteria</taxon>
        <taxon>Pseudomonadati</taxon>
        <taxon>Pseudomonadota</taxon>
        <taxon>Betaproteobacteria</taxon>
        <taxon>Burkholderiales</taxon>
        <taxon>Oxalobacteraceae</taxon>
        <taxon>Telluria group</taxon>
        <taxon>Pseudoduganella</taxon>
    </lineage>
</organism>
<name>A0A7X4HJ58_9BURK</name>
<dbReference type="Proteomes" id="UP000450676">
    <property type="component" value="Unassembled WGS sequence"/>
</dbReference>
<evidence type="ECO:0000313" key="3">
    <source>
        <dbReference type="Proteomes" id="UP000450676"/>
    </source>
</evidence>
<evidence type="ECO:0000259" key="1">
    <source>
        <dbReference type="Pfam" id="PF17899"/>
    </source>
</evidence>
<sequence>MQPAYQVELDPGLLELRVQLHIAGLTPRETTLLAPGLAPGDYDFERFSRAVREVRAFDPASGTAIEIHRHGWSCYTAQQRSNSLGLSYRMAALRLESNSIVLGGNYLRVAPHDGPCRVRYAAPEGWAVRHPAGARELGGNQWEYWDYDQLLGTPVWFEEERHALAAHVAR</sequence>